<dbReference type="OrthoDB" id="7876417at2"/>
<dbReference type="Proteomes" id="UP000269157">
    <property type="component" value="Unassembled WGS sequence"/>
</dbReference>
<dbReference type="Gene3D" id="2.180.10.10">
    <property type="entry name" value="RHS repeat-associated core"/>
    <property type="match status" value="1"/>
</dbReference>
<dbReference type="InterPro" id="IPR058522">
    <property type="entry name" value="DUF8209"/>
</dbReference>
<keyword evidence="3" id="KW-1185">Reference proteome</keyword>
<feature type="chain" id="PRO_5019868458" description="RHS repeat-associated protein" evidence="1">
    <location>
        <begin position="24"/>
        <end position="284"/>
    </location>
</feature>
<evidence type="ECO:0000313" key="3">
    <source>
        <dbReference type="Proteomes" id="UP000269157"/>
    </source>
</evidence>
<feature type="signal peptide" evidence="1">
    <location>
        <begin position="1"/>
        <end position="23"/>
    </location>
</feature>
<name>A0A497VNP2_9RHOB</name>
<evidence type="ECO:0008006" key="4">
    <source>
        <dbReference type="Google" id="ProtNLM"/>
    </source>
</evidence>
<evidence type="ECO:0000256" key="1">
    <source>
        <dbReference type="SAM" id="SignalP"/>
    </source>
</evidence>
<evidence type="ECO:0000313" key="2">
    <source>
        <dbReference type="EMBL" id="RLJ40686.1"/>
    </source>
</evidence>
<proteinExistence type="predicted"/>
<comment type="caution">
    <text evidence="2">The sequence shown here is derived from an EMBL/GenBank/DDBJ whole genome shotgun (WGS) entry which is preliminary data.</text>
</comment>
<dbReference type="EMBL" id="RCCE01000006">
    <property type="protein sequence ID" value="RLJ40686.1"/>
    <property type="molecule type" value="Genomic_DNA"/>
</dbReference>
<dbReference type="RefSeq" id="WP_147436010.1">
    <property type="nucleotide sequence ID" value="NZ_RCCE01000006.1"/>
</dbReference>
<protein>
    <recommendedName>
        <fullName evidence="4">RHS repeat-associated protein</fullName>
    </recommendedName>
</protein>
<dbReference type="Pfam" id="PF26636">
    <property type="entry name" value="DUF8209"/>
    <property type="match status" value="1"/>
</dbReference>
<keyword evidence="1" id="KW-0732">Signal</keyword>
<gene>
    <name evidence="2" type="ORF">BCF46_3255</name>
</gene>
<dbReference type="AlphaFoldDB" id="A0A497VNP2"/>
<accession>A0A497VNP2</accession>
<reference evidence="2 3" key="1">
    <citation type="submission" date="2018-10" db="EMBL/GenBank/DDBJ databases">
        <title>Genomic Encyclopedia of Archaeal and Bacterial Type Strains, Phase II (KMG-II): from individual species to whole genera.</title>
        <authorList>
            <person name="Goeker M."/>
        </authorList>
    </citation>
    <scope>NUCLEOTIDE SEQUENCE [LARGE SCALE GENOMIC DNA]</scope>
    <source>
        <strain evidence="2 3">DSM 29466</strain>
    </source>
</reference>
<sequence length="284" mass="29872">MTHVLNRIILTAILALFAVQANAMWIQPDWYEVTQPGVGTNRYAYSGNDPINNFDPLGNDFSKAPGDYDFSEEGAAREEAEMQNRDLDGVTDGIIIDKSIGHLSSGPGRYRSTQKYLEAVASGKIGPQNSEISRKEALANIRDLGEQFEQRSLVCDASCEAMVPGPGQTSAIGASVAVVGGVAAGTNSIPTRGKFKGSTPGTSPASIAARQAFGNTRIPGNVRLPAPTAKAPLQTSNRVGTVVGRIGPIGAVVGGAIVGTQVIRRDSQVLQCMSSCYSTGFLDR</sequence>
<organism evidence="2 3">
    <name type="scientific">Litoreibacter meonggei</name>
    <dbReference type="NCBI Taxonomy" id="1049199"/>
    <lineage>
        <taxon>Bacteria</taxon>
        <taxon>Pseudomonadati</taxon>
        <taxon>Pseudomonadota</taxon>
        <taxon>Alphaproteobacteria</taxon>
        <taxon>Rhodobacterales</taxon>
        <taxon>Roseobacteraceae</taxon>
        <taxon>Litoreibacter</taxon>
    </lineage>
</organism>